<name>A0AA38M6T7_9CUCU</name>
<keyword evidence="8 10" id="KW-0675">Receptor</keyword>
<evidence type="ECO:0000256" key="2">
    <source>
        <dbReference type="ARBA" id="ARBA00022475"/>
    </source>
</evidence>
<evidence type="ECO:0000313" key="12">
    <source>
        <dbReference type="Proteomes" id="UP001168821"/>
    </source>
</evidence>
<evidence type="ECO:0000256" key="10">
    <source>
        <dbReference type="RuleBase" id="RU351113"/>
    </source>
</evidence>
<keyword evidence="7 10" id="KW-0472">Membrane</keyword>
<keyword evidence="5 10" id="KW-0552">Olfaction</keyword>
<feature type="transmembrane region" description="Helical" evidence="10">
    <location>
        <begin position="22"/>
        <end position="46"/>
    </location>
</feature>
<dbReference type="GO" id="GO:0007165">
    <property type="term" value="P:signal transduction"/>
    <property type="evidence" value="ECO:0007669"/>
    <property type="project" value="UniProtKB-KW"/>
</dbReference>
<keyword evidence="12" id="KW-1185">Reference proteome</keyword>
<comment type="caution">
    <text evidence="11">The sequence shown here is derived from an EMBL/GenBank/DDBJ whole genome shotgun (WGS) entry which is preliminary data.</text>
</comment>
<comment type="similarity">
    <text evidence="10">Belongs to the insect chemoreceptor superfamily. Heteromeric odorant receptor channel (TC 1.A.69) family.</text>
</comment>
<sequence>MEVTDYIDVCRFFTVDIFEFKLVKFCLIFSKLALKPLILLQAYFFLKNFELKYFIQYAPVYFIAVYILACLHCQPLMTNLINTYTPRLQLWKIEEVTQKIATEAKQIWIYITLYMFTATTLSFIITLSYVIPTAKDKDLIFFFKIVEIYFPQWENYMVWTIKVMLLVGIYVGVSIPVFPIFYLSGHFTLQKMMFVHHLHQINSKHTKLKYLKSNYVEYHREIETKLTLCVQNHAQFSGWCFEALRSTRVYVFPYKIIGTIVMASVILVFFAFEGSLSDQYLRIAGTAVTTSVTLLGLVVSGQRIEDLSEDIYDALIQVEWYYWNLKNKKKYLFFLVNTKRKFKIKYTEDISLNYQLGLQVVKAIFSAMSVIYNLQQKKYS</sequence>
<feature type="transmembrane region" description="Helical" evidence="10">
    <location>
        <begin position="163"/>
        <end position="183"/>
    </location>
</feature>
<evidence type="ECO:0000256" key="6">
    <source>
        <dbReference type="ARBA" id="ARBA00022989"/>
    </source>
</evidence>
<keyword evidence="3 10" id="KW-0716">Sensory transduction</keyword>
<evidence type="ECO:0000256" key="4">
    <source>
        <dbReference type="ARBA" id="ARBA00022692"/>
    </source>
</evidence>
<reference evidence="11" key="1">
    <citation type="journal article" date="2023" name="G3 (Bethesda)">
        <title>Whole genome assemblies of Zophobas morio and Tenebrio molitor.</title>
        <authorList>
            <person name="Kaur S."/>
            <person name="Stinson S.A."/>
            <person name="diCenzo G.C."/>
        </authorList>
    </citation>
    <scope>NUCLEOTIDE SEQUENCE</scope>
    <source>
        <strain evidence="11">QUZm001</strain>
    </source>
</reference>
<dbReference type="GO" id="GO:0004984">
    <property type="term" value="F:olfactory receptor activity"/>
    <property type="evidence" value="ECO:0007669"/>
    <property type="project" value="InterPro"/>
</dbReference>
<dbReference type="Pfam" id="PF02949">
    <property type="entry name" value="7tm_6"/>
    <property type="match status" value="1"/>
</dbReference>
<evidence type="ECO:0000313" key="11">
    <source>
        <dbReference type="EMBL" id="KAJ3646235.1"/>
    </source>
</evidence>
<dbReference type="AlphaFoldDB" id="A0AA38M6T7"/>
<feature type="transmembrane region" description="Helical" evidence="10">
    <location>
        <begin position="107"/>
        <end position="131"/>
    </location>
</feature>
<keyword evidence="6 10" id="KW-1133">Transmembrane helix</keyword>
<evidence type="ECO:0000256" key="7">
    <source>
        <dbReference type="ARBA" id="ARBA00023136"/>
    </source>
</evidence>
<dbReference type="PANTHER" id="PTHR21137:SF35">
    <property type="entry name" value="ODORANT RECEPTOR 19A-RELATED"/>
    <property type="match status" value="1"/>
</dbReference>
<dbReference type="GO" id="GO:0005886">
    <property type="term" value="C:plasma membrane"/>
    <property type="evidence" value="ECO:0007669"/>
    <property type="project" value="UniProtKB-SubCell"/>
</dbReference>
<accession>A0AA38M6T7</accession>
<comment type="subcellular location">
    <subcellularLocation>
        <location evidence="1 10">Cell membrane</location>
        <topology evidence="1 10">Multi-pass membrane protein</topology>
    </subcellularLocation>
</comment>
<evidence type="ECO:0000256" key="1">
    <source>
        <dbReference type="ARBA" id="ARBA00004651"/>
    </source>
</evidence>
<organism evidence="11 12">
    <name type="scientific">Zophobas morio</name>
    <dbReference type="NCBI Taxonomy" id="2755281"/>
    <lineage>
        <taxon>Eukaryota</taxon>
        <taxon>Metazoa</taxon>
        <taxon>Ecdysozoa</taxon>
        <taxon>Arthropoda</taxon>
        <taxon>Hexapoda</taxon>
        <taxon>Insecta</taxon>
        <taxon>Pterygota</taxon>
        <taxon>Neoptera</taxon>
        <taxon>Endopterygota</taxon>
        <taxon>Coleoptera</taxon>
        <taxon>Polyphaga</taxon>
        <taxon>Cucujiformia</taxon>
        <taxon>Tenebrionidae</taxon>
        <taxon>Zophobas</taxon>
    </lineage>
</organism>
<evidence type="ECO:0000256" key="9">
    <source>
        <dbReference type="ARBA" id="ARBA00023224"/>
    </source>
</evidence>
<evidence type="ECO:0000256" key="3">
    <source>
        <dbReference type="ARBA" id="ARBA00022606"/>
    </source>
</evidence>
<feature type="transmembrane region" description="Helical" evidence="10">
    <location>
        <begin position="356"/>
        <end position="374"/>
    </location>
</feature>
<dbReference type="GO" id="GO:0005549">
    <property type="term" value="F:odorant binding"/>
    <property type="evidence" value="ECO:0007669"/>
    <property type="project" value="InterPro"/>
</dbReference>
<dbReference type="InterPro" id="IPR004117">
    <property type="entry name" value="7tm6_olfct_rcpt"/>
</dbReference>
<evidence type="ECO:0000256" key="5">
    <source>
        <dbReference type="ARBA" id="ARBA00022725"/>
    </source>
</evidence>
<keyword evidence="4 10" id="KW-0812">Transmembrane</keyword>
<dbReference type="Proteomes" id="UP001168821">
    <property type="component" value="Unassembled WGS sequence"/>
</dbReference>
<dbReference type="PANTHER" id="PTHR21137">
    <property type="entry name" value="ODORANT RECEPTOR"/>
    <property type="match status" value="1"/>
</dbReference>
<keyword evidence="2" id="KW-1003">Cell membrane</keyword>
<feature type="transmembrane region" description="Helical" evidence="10">
    <location>
        <begin position="252"/>
        <end position="272"/>
    </location>
</feature>
<gene>
    <name evidence="11" type="ORF">Zmor_023830</name>
</gene>
<feature type="transmembrane region" description="Helical" evidence="10">
    <location>
        <begin position="58"/>
        <end position="77"/>
    </location>
</feature>
<protein>
    <recommendedName>
        <fullName evidence="10">Odorant receptor</fullName>
    </recommendedName>
</protein>
<keyword evidence="9 10" id="KW-0807">Transducer</keyword>
<feature type="transmembrane region" description="Helical" evidence="10">
    <location>
        <begin position="279"/>
        <end position="299"/>
    </location>
</feature>
<proteinExistence type="inferred from homology"/>
<dbReference type="EMBL" id="JALNTZ010000007">
    <property type="protein sequence ID" value="KAJ3646235.1"/>
    <property type="molecule type" value="Genomic_DNA"/>
</dbReference>
<evidence type="ECO:0000256" key="8">
    <source>
        <dbReference type="ARBA" id="ARBA00023170"/>
    </source>
</evidence>